<keyword evidence="1" id="KW-1133">Transmembrane helix</keyword>
<accession>A0A0A0KFJ0</accession>
<evidence type="ECO:0000256" key="1">
    <source>
        <dbReference type="SAM" id="Phobius"/>
    </source>
</evidence>
<dbReference type="EMBL" id="CM002927">
    <property type="protein sequence ID" value="KGN47192.1"/>
    <property type="molecule type" value="Genomic_DNA"/>
</dbReference>
<dbReference type="Proteomes" id="UP000029981">
    <property type="component" value="Chromosome 6"/>
</dbReference>
<protein>
    <submittedName>
        <fullName evidence="2">Uncharacterized protein</fullName>
    </submittedName>
</protein>
<keyword evidence="1" id="KW-0472">Membrane</keyword>
<feature type="transmembrane region" description="Helical" evidence="1">
    <location>
        <begin position="58"/>
        <end position="78"/>
    </location>
</feature>
<proteinExistence type="predicted"/>
<keyword evidence="1" id="KW-0812">Transmembrane</keyword>
<organism evidence="2 3">
    <name type="scientific">Cucumis sativus</name>
    <name type="common">Cucumber</name>
    <dbReference type="NCBI Taxonomy" id="3659"/>
    <lineage>
        <taxon>Eukaryota</taxon>
        <taxon>Viridiplantae</taxon>
        <taxon>Streptophyta</taxon>
        <taxon>Embryophyta</taxon>
        <taxon>Tracheophyta</taxon>
        <taxon>Spermatophyta</taxon>
        <taxon>Magnoliopsida</taxon>
        <taxon>eudicotyledons</taxon>
        <taxon>Gunneridae</taxon>
        <taxon>Pentapetalae</taxon>
        <taxon>rosids</taxon>
        <taxon>fabids</taxon>
        <taxon>Cucurbitales</taxon>
        <taxon>Cucurbitaceae</taxon>
        <taxon>Benincaseae</taxon>
        <taxon>Cucumis</taxon>
    </lineage>
</organism>
<sequence length="96" mass="11002">MELLKFGVTCWTIWNMIEIKCYVVSKECLKSWIMLQALVKCVVDALLCQIMIGFEVGIAIHDVVVVVVYTFYIFLMAWNLKLSKISMHIEKVIVGG</sequence>
<evidence type="ECO:0000313" key="2">
    <source>
        <dbReference type="EMBL" id="KGN47192.1"/>
    </source>
</evidence>
<reference evidence="2 3" key="2">
    <citation type="journal article" date="2009" name="PLoS ONE">
        <title>An integrated genetic and cytogenetic map of the cucumber genome.</title>
        <authorList>
            <person name="Ren Y."/>
            <person name="Zhang Z."/>
            <person name="Liu J."/>
            <person name="Staub J.E."/>
            <person name="Han Y."/>
            <person name="Cheng Z."/>
            <person name="Li X."/>
            <person name="Lu J."/>
            <person name="Miao H."/>
            <person name="Kang H."/>
            <person name="Xie B."/>
            <person name="Gu X."/>
            <person name="Wang X."/>
            <person name="Du Y."/>
            <person name="Jin W."/>
            <person name="Huang S."/>
        </authorList>
    </citation>
    <scope>NUCLEOTIDE SEQUENCE [LARGE SCALE GENOMIC DNA]</scope>
    <source>
        <strain evidence="3">cv. 9930</strain>
    </source>
</reference>
<name>A0A0A0KFJ0_CUCSA</name>
<dbReference type="Gramene" id="KGN47192">
    <property type="protein sequence ID" value="KGN47192"/>
    <property type="gene ID" value="Csa_6G197220"/>
</dbReference>
<reference evidence="2 3" key="3">
    <citation type="journal article" date="2010" name="BMC Genomics">
        <title>Transcriptome sequencing and comparative analysis of cucumber flowers with different sex types.</title>
        <authorList>
            <person name="Guo S."/>
            <person name="Zheng Y."/>
            <person name="Joung J.G."/>
            <person name="Liu S."/>
            <person name="Zhang Z."/>
            <person name="Crasta O.R."/>
            <person name="Sobral B.W."/>
            <person name="Xu Y."/>
            <person name="Huang S."/>
            <person name="Fei Z."/>
        </authorList>
    </citation>
    <scope>NUCLEOTIDE SEQUENCE [LARGE SCALE GENOMIC DNA]</scope>
    <source>
        <strain evidence="3">cv. 9930</strain>
    </source>
</reference>
<gene>
    <name evidence="2" type="ORF">Csa_6G197220</name>
</gene>
<dbReference type="AlphaFoldDB" id="A0A0A0KFJ0"/>
<evidence type="ECO:0000313" key="3">
    <source>
        <dbReference type="Proteomes" id="UP000029981"/>
    </source>
</evidence>
<keyword evidence="3" id="KW-1185">Reference proteome</keyword>
<reference evidence="2 3" key="1">
    <citation type="journal article" date="2009" name="Nat. Genet.">
        <title>The genome of the cucumber, Cucumis sativus L.</title>
        <authorList>
            <person name="Huang S."/>
            <person name="Li R."/>
            <person name="Zhang Z."/>
            <person name="Li L."/>
            <person name="Gu X."/>
            <person name="Fan W."/>
            <person name="Lucas W.J."/>
            <person name="Wang X."/>
            <person name="Xie B."/>
            <person name="Ni P."/>
            <person name="Ren Y."/>
            <person name="Zhu H."/>
            <person name="Li J."/>
            <person name="Lin K."/>
            <person name="Jin W."/>
            <person name="Fei Z."/>
            <person name="Li G."/>
            <person name="Staub J."/>
            <person name="Kilian A."/>
            <person name="van der Vossen E.A."/>
            <person name="Wu Y."/>
            <person name="Guo J."/>
            <person name="He J."/>
            <person name="Jia Z."/>
            <person name="Ren Y."/>
            <person name="Tian G."/>
            <person name="Lu Y."/>
            <person name="Ruan J."/>
            <person name="Qian W."/>
            <person name="Wang M."/>
            <person name="Huang Q."/>
            <person name="Li B."/>
            <person name="Xuan Z."/>
            <person name="Cao J."/>
            <person name="Asan"/>
            <person name="Wu Z."/>
            <person name="Zhang J."/>
            <person name="Cai Q."/>
            <person name="Bai Y."/>
            <person name="Zhao B."/>
            <person name="Han Y."/>
            <person name="Li Y."/>
            <person name="Li X."/>
            <person name="Wang S."/>
            <person name="Shi Q."/>
            <person name="Liu S."/>
            <person name="Cho W.K."/>
            <person name="Kim J.Y."/>
            <person name="Xu Y."/>
            <person name="Heller-Uszynska K."/>
            <person name="Miao H."/>
            <person name="Cheng Z."/>
            <person name="Zhang S."/>
            <person name="Wu J."/>
            <person name="Yang Y."/>
            <person name="Kang H."/>
            <person name="Li M."/>
            <person name="Liang H."/>
            <person name="Ren X."/>
            <person name="Shi Z."/>
            <person name="Wen M."/>
            <person name="Jian M."/>
            <person name="Yang H."/>
            <person name="Zhang G."/>
            <person name="Yang Z."/>
            <person name="Chen R."/>
            <person name="Liu S."/>
            <person name="Li J."/>
            <person name="Ma L."/>
            <person name="Liu H."/>
            <person name="Zhou Y."/>
            <person name="Zhao J."/>
            <person name="Fang X."/>
            <person name="Li G."/>
            <person name="Fang L."/>
            <person name="Li Y."/>
            <person name="Liu D."/>
            <person name="Zheng H."/>
            <person name="Zhang Y."/>
            <person name="Qin N."/>
            <person name="Li Z."/>
            <person name="Yang G."/>
            <person name="Yang S."/>
            <person name="Bolund L."/>
            <person name="Kristiansen K."/>
            <person name="Zheng H."/>
            <person name="Li S."/>
            <person name="Zhang X."/>
            <person name="Yang H."/>
            <person name="Wang J."/>
            <person name="Sun R."/>
            <person name="Zhang B."/>
            <person name="Jiang S."/>
            <person name="Wang J."/>
            <person name="Du Y."/>
            <person name="Li S."/>
        </authorList>
    </citation>
    <scope>NUCLEOTIDE SEQUENCE [LARGE SCALE GENOMIC DNA]</scope>
    <source>
        <strain evidence="3">cv. 9930</strain>
    </source>
</reference>
<reference evidence="2 3" key="4">
    <citation type="journal article" date="2011" name="BMC Genomics">
        <title>RNA-Seq improves annotation of protein-coding genes in the cucumber genome.</title>
        <authorList>
            <person name="Li Z."/>
            <person name="Zhang Z."/>
            <person name="Yan P."/>
            <person name="Huang S."/>
            <person name="Fei Z."/>
            <person name="Lin K."/>
        </authorList>
    </citation>
    <scope>NUCLEOTIDE SEQUENCE [LARGE SCALE GENOMIC DNA]</scope>
    <source>
        <strain evidence="3">cv. 9930</strain>
    </source>
</reference>